<dbReference type="PANTHER" id="PTHR33620">
    <property type="entry name" value="UREASE ACCESSORY PROTEIN F"/>
    <property type="match status" value="1"/>
</dbReference>
<dbReference type="Pfam" id="PF01730">
    <property type="entry name" value="UreF"/>
    <property type="match status" value="1"/>
</dbReference>
<evidence type="ECO:0000313" key="5">
    <source>
        <dbReference type="Proteomes" id="UP001497453"/>
    </source>
</evidence>
<evidence type="ECO:0000313" key="4">
    <source>
        <dbReference type="EMBL" id="CAL1700421.1"/>
    </source>
</evidence>
<dbReference type="InterPro" id="IPR002639">
    <property type="entry name" value="UreF"/>
</dbReference>
<dbReference type="EMBL" id="OZ037945">
    <property type="protein sequence ID" value="CAL1700421.1"/>
    <property type="molecule type" value="Genomic_DNA"/>
</dbReference>
<dbReference type="PANTHER" id="PTHR33620:SF1">
    <property type="entry name" value="UREASE ACCESSORY PROTEIN F"/>
    <property type="match status" value="1"/>
</dbReference>
<proteinExistence type="inferred from homology"/>
<keyword evidence="1" id="KW-0996">Nickel insertion</keyword>
<comment type="similarity">
    <text evidence="3">Belongs to the UreF family.</text>
</comment>
<sequence>MDEEEAYILLLLSDGNLPTGSFVASAGLESYATHGFLTAGGPSGSINDKLLAITEFVRDSVMTYARSAVPFLSDAHREVQRHLDAAPVDQDAESTLRILVALDDLYEATTLNHVARRASRSQGVALLTLYSKGFSQPPLPDQPSSDIDARAGVASTLIDKLKLVVRREDTPGHLPICWGVLTAALGLSVERSQFLHLFLHARGSLSAAVRMNVIGPYAAQQLLLHTIRPLVIAEAEHCRHLRTGLRQLSAGSDQVPLFDEDVMTEGGPAMTWPLGEILASRHDLQHSRIFNS</sequence>
<evidence type="ECO:0008006" key="6">
    <source>
        <dbReference type="Google" id="ProtNLM"/>
    </source>
</evidence>
<dbReference type="Gene3D" id="1.10.4190.10">
    <property type="entry name" value="Urease accessory protein UreF"/>
    <property type="match status" value="1"/>
</dbReference>
<protein>
    <recommendedName>
        <fullName evidence="6">Urease accessory protein UreF</fullName>
    </recommendedName>
</protein>
<dbReference type="InterPro" id="IPR038277">
    <property type="entry name" value="UreF_sf"/>
</dbReference>
<evidence type="ECO:0000256" key="3">
    <source>
        <dbReference type="ARBA" id="ARBA00046339"/>
    </source>
</evidence>
<name>A0ABP1CXP3_9APHY</name>
<organism evidence="4 5">
    <name type="scientific">Somion occarium</name>
    <dbReference type="NCBI Taxonomy" id="3059160"/>
    <lineage>
        <taxon>Eukaryota</taxon>
        <taxon>Fungi</taxon>
        <taxon>Dikarya</taxon>
        <taxon>Basidiomycota</taxon>
        <taxon>Agaricomycotina</taxon>
        <taxon>Agaricomycetes</taxon>
        <taxon>Polyporales</taxon>
        <taxon>Cerrenaceae</taxon>
        <taxon>Somion</taxon>
    </lineage>
</organism>
<keyword evidence="2" id="KW-0143">Chaperone</keyword>
<gene>
    <name evidence="4" type="ORF">GFSPODELE1_LOCUS3144</name>
</gene>
<keyword evidence="5" id="KW-1185">Reference proteome</keyword>
<dbReference type="Proteomes" id="UP001497453">
    <property type="component" value="Chromosome 2"/>
</dbReference>
<evidence type="ECO:0000256" key="1">
    <source>
        <dbReference type="ARBA" id="ARBA00022988"/>
    </source>
</evidence>
<reference evidence="5" key="1">
    <citation type="submission" date="2024-04" db="EMBL/GenBank/DDBJ databases">
        <authorList>
            <person name="Shaw F."/>
            <person name="Minotto A."/>
        </authorList>
    </citation>
    <scope>NUCLEOTIDE SEQUENCE [LARGE SCALE GENOMIC DNA]</scope>
</reference>
<evidence type="ECO:0000256" key="2">
    <source>
        <dbReference type="ARBA" id="ARBA00023186"/>
    </source>
</evidence>
<accession>A0ABP1CXP3</accession>